<accession>A0A9K3HWZ2</accession>
<evidence type="ECO:0000313" key="9">
    <source>
        <dbReference type="EMBL" id="KAF5785745.1"/>
    </source>
</evidence>
<dbReference type="PANTHER" id="PTHR48063:SF106">
    <property type="entry name" value="LEUCINE-RICH REPEAT DOMAIN, L DOMAIN-LIKE PROTEIN-RELATED"/>
    <property type="match status" value="1"/>
</dbReference>
<keyword evidence="9" id="KW-0418">Kinase</keyword>
<protein>
    <submittedName>
        <fullName evidence="9">Non-specific serine/threonine protein kinase</fullName>
        <ecNumber evidence="9">2.7.11.1</ecNumber>
    </submittedName>
</protein>
<dbReference type="Pfam" id="PF00560">
    <property type="entry name" value="LRR_1"/>
    <property type="match status" value="4"/>
</dbReference>
<dbReference type="AlphaFoldDB" id="A0A9K3HWZ2"/>
<dbReference type="Gene3D" id="3.80.10.10">
    <property type="entry name" value="Ribonuclease Inhibitor"/>
    <property type="match status" value="1"/>
</dbReference>
<organism evidence="9 10">
    <name type="scientific">Helianthus annuus</name>
    <name type="common">Common sunflower</name>
    <dbReference type="NCBI Taxonomy" id="4232"/>
    <lineage>
        <taxon>Eukaryota</taxon>
        <taxon>Viridiplantae</taxon>
        <taxon>Streptophyta</taxon>
        <taxon>Embryophyta</taxon>
        <taxon>Tracheophyta</taxon>
        <taxon>Spermatophyta</taxon>
        <taxon>Magnoliopsida</taxon>
        <taxon>eudicotyledons</taxon>
        <taxon>Gunneridae</taxon>
        <taxon>Pentapetalae</taxon>
        <taxon>asterids</taxon>
        <taxon>campanulids</taxon>
        <taxon>Asterales</taxon>
        <taxon>Asteraceae</taxon>
        <taxon>Asteroideae</taxon>
        <taxon>Heliantheae alliance</taxon>
        <taxon>Heliantheae</taxon>
        <taxon>Helianthus</taxon>
    </lineage>
</organism>
<keyword evidence="9" id="KW-0723">Serine/threonine-protein kinase</keyword>
<dbReference type="GO" id="GO:0004674">
    <property type="term" value="F:protein serine/threonine kinase activity"/>
    <property type="evidence" value="ECO:0007669"/>
    <property type="project" value="UniProtKB-KW"/>
</dbReference>
<keyword evidence="3" id="KW-0812">Transmembrane</keyword>
<comment type="subcellular location">
    <subcellularLocation>
        <location evidence="1">Membrane</location>
        <topology evidence="1">Single-pass type I membrane protein</topology>
    </subcellularLocation>
</comment>
<dbReference type="InterPro" id="IPR001611">
    <property type="entry name" value="Leu-rich_rpt"/>
</dbReference>
<gene>
    <name evidence="9" type="ORF">HanXRQr2_Chr10g0432291</name>
</gene>
<keyword evidence="8" id="KW-0325">Glycoprotein</keyword>
<dbReference type="InterPro" id="IPR032675">
    <property type="entry name" value="LRR_dom_sf"/>
</dbReference>
<dbReference type="GO" id="GO:0016020">
    <property type="term" value="C:membrane"/>
    <property type="evidence" value="ECO:0007669"/>
    <property type="project" value="UniProtKB-SubCell"/>
</dbReference>
<dbReference type="Gramene" id="mRNA:HanXRQr2_Chr10g0432291">
    <property type="protein sequence ID" value="mRNA:HanXRQr2_Chr10g0432291"/>
    <property type="gene ID" value="HanXRQr2_Chr10g0432291"/>
</dbReference>
<evidence type="ECO:0000256" key="1">
    <source>
        <dbReference type="ARBA" id="ARBA00004479"/>
    </source>
</evidence>
<evidence type="ECO:0000256" key="5">
    <source>
        <dbReference type="ARBA" id="ARBA00022737"/>
    </source>
</evidence>
<evidence type="ECO:0000256" key="3">
    <source>
        <dbReference type="ARBA" id="ARBA00022692"/>
    </source>
</evidence>
<keyword evidence="2" id="KW-0433">Leucine-rich repeat</keyword>
<dbReference type="PANTHER" id="PTHR48063">
    <property type="entry name" value="LRR RECEPTOR-LIKE KINASE"/>
    <property type="match status" value="1"/>
</dbReference>
<dbReference type="EMBL" id="MNCJ02000325">
    <property type="protein sequence ID" value="KAF5785745.1"/>
    <property type="molecule type" value="Genomic_DNA"/>
</dbReference>
<keyword evidence="9" id="KW-0808">Transferase</keyword>
<dbReference type="SUPFAM" id="SSF52047">
    <property type="entry name" value="RNI-like"/>
    <property type="match status" value="1"/>
</dbReference>
<dbReference type="EC" id="2.7.11.1" evidence="9"/>
<name>A0A9K3HWZ2_HELAN</name>
<comment type="caution">
    <text evidence="9">The sequence shown here is derived from an EMBL/GenBank/DDBJ whole genome shotgun (WGS) entry which is preliminary data.</text>
</comment>
<proteinExistence type="predicted"/>
<evidence type="ECO:0000256" key="4">
    <source>
        <dbReference type="ARBA" id="ARBA00022729"/>
    </source>
</evidence>
<dbReference type="FunFam" id="3.80.10.10:FF:000041">
    <property type="entry name" value="LRR receptor-like serine/threonine-protein kinase ERECTA"/>
    <property type="match status" value="1"/>
</dbReference>
<reference evidence="9" key="1">
    <citation type="journal article" date="2017" name="Nature">
        <title>The sunflower genome provides insights into oil metabolism, flowering and Asterid evolution.</title>
        <authorList>
            <person name="Badouin H."/>
            <person name="Gouzy J."/>
            <person name="Grassa C.J."/>
            <person name="Murat F."/>
            <person name="Staton S.E."/>
            <person name="Cottret L."/>
            <person name="Lelandais-Briere C."/>
            <person name="Owens G.L."/>
            <person name="Carrere S."/>
            <person name="Mayjonade B."/>
            <person name="Legrand L."/>
            <person name="Gill N."/>
            <person name="Kane N.C."/>
            <person name="Bowers J.E."/>
            <person name="Hubner S."/>
            <person name="Bellec A."/>
            <person name="Berard A."/>
            <person name="Berges H."/>
            <person name="Blanchet N."/>
            <person name="Boniface M.C."/>
            <person name="Brunel D."/>
            <person name="Catrice O."/>
            <person name="Chaidir N."/>
            <person name="Claudel C."/>
            <person name="Donnadieu C."/>
            <person name="Faraut T."/>
            <person name="Fievet G."/>
            <person name="Helmstetter N."/>
            <person name="King M."/>
            <person name="Knapp S.J."/>
            <person name="Lai Z."/>
            <person name="Le Paslier M.C."/>
            <person name="Lippi Y."/>
            <person name="Lorenzon L."/>
            <person name="Mandel J.R."/>
            <person name="Marage G."/>
            <person name="Marchand G."/>
            <person name="Marquand E."/>
            <person name="Bret-Mestries E."/>
            <person name="Morien E."/>
            <person name="Nambeesan S."/>
            <person name="Nguyen T."/>
            <person name="Pegot-Espagnet P."/>
            <person name="Pouilly N."/>
            <person name="Raftis F."/>
            <person name="Sallet E."/>
            <person name="Schiex T."/>
            <person name="Thomas J."/>
            <person name="Vandecasteele C."/>
            <person name="Vares D."/>
            <person name="Vear F."/>
            <person name="Vautrin S."/>
            <person name="Crespi M."/>
            <person name="Mangin B."/>
            <person name="Burke J.M."/>
            <person name="Salse J."/>
            <person name="Munos S."/>
            <person name="Vincourt P."/>
            <person name="Rieseberg L.H."/>
            <person name="Langlade N.B."/>
        </authorList>
    </citation>
    <scope>NUCLEOTIDE SEQUENCE</scope>
    <source>
        <tissue evidence="9">Leaves</tissue>
    </source>
</reference>
<keyword evidence="5" id="KW-0677">Repeat</keyword>
<dbReference type="InterPro" id="IPR046956">
    <property type="entry name" value="RLP23-like"/>
</dbReference>
<reference evidence="9" key="2">
    <citation type="submission" date="2020-06" db="EMBL/GenBank/DDBJ databases">
        <title>Helianthus annuus Genome sequencing and assembly Release 2.</title>
        <authorList>
            <person name="Gouzy J."/>
            <person name="Langlade N."/>
            <person name="Munos S."/>
        </authorList>
    </citation>
    <scope>NUCLEOTIDE SEQUENCE</scope>
    <source>
        <tissue evidence="9">Leaves</tissue>
    </source>
</reference>
<keyword evidence="7" id="KW-0472">Membrane</keyword>
<evidence type="ECO:0000256" key="2">
    <source>
        <dbReference type="ARBA" id="ARBA00022614"/>
    </source>
</evidence>
<dbReference type="Pfam" id="PF13855">
    <property type="entry name" value="LRR_8"/>
    <property type="match status" value="1"/>
</dbReference>
<evidence type="ECO:0000256" key="7">
    <source>
        <dbReference type="ARBA" id="ARBA00023136"/>
    </source>
</evidence>
<evidence type="ECO:0000313" key="10">
    <source>
        <dbReference type="Proteomes" id="UP000215914"/>
    </source>
</evidence>
<sequence length="357" mass="39373">MGPIPASLGRLTSLEYLSLSSNFLSGSILVSVGKLVKLSLSATTISVPLPTWLRKLPVIPFIILSNNNLSGSSTNLPSVEAYNDFEYPVLFLQNDRFSESIPWLLCKRADLCYLDLFKNMLTGKFPHCLKNWQRLRVLSLRSNRLSGVIPSSIGQFPSLTWLELRFWGNAFHGKITNWIEEKLNSLKIFIIQKNHFTGGIPNSLCNNTNLRILDIAHNSITGTTPQCLGKLYGMANSINVSGLDISHIFDEGVVQVLKGVALEYTKTSSFLINMGLSSNKLVEEILVQLTRLHELVGLNLSNNYLSGRIPVQIGAMGALNSLFLGLSINKLSGWIPSSLANLTFLSHLNLSNNKLSG</sequence>
<evidence type="ECO:0000256" key="6">
    <source>
        <dbReference type="ARBA" id="ARBA00022989"/>
    </source>
</evidence>
<keyword evidence="4" id="KW-0732">Signal</keyword>
<evidence type="ECO:0000256" key="8">
    <source>
        <dbReference type="ARBA" id="ARBA00023180"/>
    </source>
</evidence>
<dbReference type="Proteomes" id="UP000215914">
    <property type="component" value="Unassembled WGS sequence"/>
</dbReference>
<keyword evidence="10" id="KW-1185">Reference proteome</keyword>
<keyword evidence="6" id="KW-1133">Transmembrane helix</keyword>